<evidence type="ECO:0000313" key="2">
    <source>
        <dbReference type="Proteomes" id="UP001215712"/>
    </source>
</evidence>
<proteinExistence type="predicted"/>
<keyword evidence="2" id="KW-1185">Reference proteome</keyword>
<dbReference type="AlphaFoldDB" id="A0AAD6HT92"/>
<evidence type="ECO:0000313" key="1">
    <source>
        <dbReference type="EMBL" id="KAJ5734386.1"/>
    </source>
</evidence>
<gene>
    <name evidence="1" type="ORF">N7493_003172</name>
</gene>
<comment type="caution">
    <text evidence="1">The sequence shown here is derived from an EMBL/GenBank/DDBJ whole genome shotgun (WGS) entry which is preliminary data.</text>
</comment>
<protein>
    <submittedName>
        <fullName evidence="1">Uncharacterized protein</fullName>
    </submittedName>
</protein>
<dbReference type="Proteomes" id="UP001215712">
    <property type="component" value="Unassembled WGS sequence"/>
</dbReference>
<reference evidence="1" key="2">
    <citation type="submission" date="2023-01" db="EMBL/GenBank/DDBJ databases">
        <authorList>
            <person name="Petersen C."/>
        </authorList>
    </citation>
    <scope>NUCLEOTIDE SEQUENCE</scope>
    <source>
        <strain evidence="1">IBT 17514</strain>
    </source>
</reference>
<name>A0AAD6HT92_9EURO</name>
<sequence>MSEEGFHAVMEWARAAKIHQKHLSNLAYIEDIKTKDISYWGQQATDRFFARITTKSLAEQANPWASMYNETEITQMKEKIAEIKARDELDNEDNDES</sequence>
<organism evidence="1 2">
    <name type="scientific">Penicillium malachiteum</name>
    <dbReference type="NCBI Taxonomy" id="1324776"/>
    <lineage>
        <taxon>Eukaryota</taxon>
        <taxon>Fungi</taxon>
        <taxon>Dikarya</taxon>
        <taxon>Ascomycota</taxon>
        <taxon>Pezizomycotina</taxon>
        <taxon>Eurotiomycetes</taxon>
        <taxon>Eurotiomycetidae</taxon>
        <taxon>Eurotiales</taxon>
        <taxon>Aspergillaceae</taxon>
        <taxon>Penicillium</taxon>
    </lineage>
</organism>
<dbReference type="EMBL" id="JAQJAN010000003">
    <property type="protein sequence ID" value="KAJ5734386.1"/>
    <property type="molecule type" value="Genomic_DNA"/>
</dbReference>
<accession>A0AAD6HT92</accession>
<reference evidence="1" key="1">
    <citation type="journal article" date="2023" name="IMA Fungus">
        <title>Comparative genomic study of the Penicillium genus elucidates a diverse pangenome and 15 lateral gene transfer events.</title>
        <authorList>
            <person name="Petersen C."/>
            <person name="Sorensen T."/>
            <person name="Nielsen M.R."/>
            <person name="Sondergaard T.E."/>
            <person name="Sorensen J.L."/>
            <person name="Fitzpatrick D.A."/>
            <person name="Frisvad J.C."/>
            <person name="Nielsen K.L."/>
        </authorList>
    </citation>
    <scope>NUCLEOTIDE SEQUENCE</scope>
    <source>
        <strain evidence="1">IBT 17514</strain>
    </source>
</reference>